<dbReference type="PANTHER" id="PTHR11309">
    <property type="entry name" value="FRIZZLED"/>
    <property type="match status" value="1"/>
</dbReference>
<feature type="signal peptide" evidence="7">
    <location>
        <begin position="1"/>
        <end position="21"/>
    </location>
</feature>
<dbReference type="PROSITE" id="PS50189">
    <property type="entry name" value="NTR"/>
    <property type="match status" value="1"/>
</dbReference>
<dbReference type="InterPro" id="IPR020067">
    <property type="entry name" value="Frizzled_dom"/>
</dbReference>
<keyword evidence="7" id="KW-0732">Signal</keyword>
<evidence type="ECO:0000259" key="8">
    <source>
        <dbReference type="PROSITE" id="PS50038"/>
    </source>
</evidence>
<dbReference type="SMART" id="SM00063">
    <property type="entry name" value="FRI"/>
    <property type="match status" value="1"/>
</dbReference>
<feature type="domain" description="FZ" evidence="8">
    <location>
        <begin position="33"/>
        <end position="153"/>
    </location>
</feature>
<evidence type="ECO:0000313" key="10">
    <source>
        <dbReference type="EMBL" id="KAK6485926.1"/>
    </source>
</evidence>
<reference evidence="10 11" key="1">
    <citation type="submission" date="2021-05" db="EMBL/GenBank/DDBJ databases">
        <authorList>
            <person name="Zahm M."/>
            <person name="Klopp C."/>
            <person name="Cabau C."/>
            <person name="Kuhl H."/>
            <person name="Suciu R."/>
            <person name="Ciorpac M."/>
            <person name="Holostenco D."/>
            <person name="Gessner J."/>
            <person name="Wuertz S."/>
            <person name="Hohne C."/>
            <person name="Stock M."/>
            <person name="Gislard M."/>
            <person name="Lluch J."/>
            <person name="Milhes M."/>
            <person name="Lampietro C."/>
            <person name="Lopez Roques C."/>
            <person name="Donnadieu C."/>
            <person name="Du K."/>
            <person name="Schartl M."/>
            <person name="Guiguen Y."/>
        </authorList>
    </citation>
    <scope>NUCLEOTIDE SEQUENCE [LARGE SCALE GENOMIC DNA]</scope>
    <source>
        <strain evidence="10">Hh-F2</strain>
        <tissue evidence="10">Blood</tissue>
    </source>
</reference>
<dbReference type="InterPro" id="IPR015526">
    <property type="entry name" value="Frizzled/SFRP"/>
</dbReference>
<comment type="caution">
    <text evidence="10">The sequence shown here is derived from an EMBL/GenBank/DDBJ whole genome shotgun (WGS) entry which is preliminary data.</text>
</comment>
<dbReference type="SUPFAM" id="SSF63501">
    <property type="entry name" value="Frizzled cysteine-rich domain"/>
    <property type="match status" value="1"/>
</dbReference>
<comment type="caution">
    <text evidence="6">Lacks conserved residue(s) required for the propagation of feature annotation.</text>
</comment>
<comment type="similarity">
    <text evidence="1">Belongs to the secreted frizzled-related protein (sFRP) family.</text>
</comment>
<keyword evidence="2" id="KW-0217">Developmental protein</keyword>
<keyword evidence="3" id="KW-0879">Wnt signaling pathway</keyword>
<dbReference type="SUPFAM" id="SSF50242">
    <property type="entry name" value="TIMP-like"/>
    <property type="match status" value="1"/>
</dbReference>
<feature type="disulfide bond" evidence="6">
    <location>
        <begin position="116"/>
        <end position="140"/>
    </location>
</feature>
<accession>A0ABR0ZMW1</accession>
<organism evidence="10 11">
    <name type="scientific">Huso huso</name>
    <name type="common">Beluga</name>
    <name type="synonym">Acipenser huso</name>
    <dbReference type="NCBI Taxonomy" id="61971"/>
    <lineage>
        <taxon>Eukaryota</taxon>
        <taxon>Metazoa</taxon>
        <taxon>Chordata</taxon>
        <taxon>Craniata</taxon>
        <taxon>Vertebrata</taxon>
        <taxon>Euteleostomi</taxon>
        <taxon>Actinopterygii</taxon>
        <taxon>Chondrostei</taxon>
        <taxon>Acipenseriformes</taxon>
        <taxon>Acipenseridae</taxon>
        <taxon>Huso</taxon>
    </lineage>
</organism>
<keyword evidence="5 6" id="KW-1015">Disulfide bond</keyword>
<dbReference type="PANTHER" id="PTHR11309:SF149">
    <property type="entry name" value="SECRETED FRIZZLED-RELATED PROTEIN 2-LIKE"/>
    <property type="match status" value="1"/>
</dbReference>
<dbReference type="PROSITE" id="PS50038">
    <property type="entry name" value="FZ"/>
    <property type="match status" value="1"/>
</dbReference>
<dbReference type="InterPro" id="IPR036790">
    <property type="entry name" value="Frizzled_dom_sf"/>
</dbReference>
<gene>
    <name evidence="10" type="ORF">HHUSO_G11847</name>
</gene>
<feature type="disulfide bond" evidence="6">
    <location>
        <begin position="48"/>
        <end position="94"/>
    </location>
</feature>
<evidence type="ECO:0000256" key="6">
    <source>
        <dbReference type="PROSITE-ProRule" id="PRU00090"/>
    </source>
</evidence>
<feature type="disulfide bond" evidence="6">
    <location>
        <begin position="85"/>
        <end position="123"/>
    </location>
</feature>
<dbReference type="Pfam" id="PF01392">
    <property type="entry name" value="Fz"/>
    <property type="match status" value="1"/>
</dbReference>
<dbReference type="Gene3D" id="2.40.50.120">
    <property type="match status" value="1"/>
</dbReference>
<evidence type="ECO:0000259" key="9">
    <source>
        <dbReference type="PROSITE" id="PS50189"/>
    </source>
</evidence>
<keyword evidence="11" id="KW-1185">Reference proteome</keyword>
<name>A0ABR0ZMW1_HUSHU</name>
<dbReference type="InterPro" id="IPR001134">
    <property type="entry name" value="Netrin_domain"/>
</dbReference>
<evidence type="ECO:0000256" key="7">
    <source>
        <dbReference type="SAM" id="SignalP"/>
    </source>
</evidence>
<sequence>MDLLSLPVCTLVLFWTVFTSGSTFPFSVSDYSTKRSVCKPIPSTMGLCHNVGYREMRLPNLLGHDTLKEAQQQAGSWVPLVSKHCHRDTKKFLCSLFAPVCLSELLEPIRPCMSLCEGVRDGCVPVMSAFGFPWPEMLNCSQFPPGAELCIPPSGGSDDSLSENLDEKQEENIETLVCDACRSTGQDENEILQNYCKNDFAMRLKVRESMVEGEDRKIVGEGKSRMLLRKNNHAEEEEAILRSALWLPGGGKCTCDELSDTSDTLLALANRAGDRLVLSRVVRWQRGDKELRKLIRSIRKLQC</sequence>
<evidence type="ECO:0000256" key="3">
    <source>
        <dbReference type="ARBA" id="ARBA00022687"/>
    </source>
</evidence>
<keyword evidence="4" id="KW-0221">Differentiation</keyword>
<dbReference type="EMBL" id="JAHFZB010000009">
    <property type="protein sequence ID" value="KAK6485926.1"/>
    <property type="molecule type" value="Genomic_DNA"/>
</dbReference>
<evidence type="ECO:0000256" key="5">
    <source>
        <dbReference type="ARBA" id="ARBA00023157"/>
    </source>
</evidence>
<evidence type="ECO:0000313" key="11">
    <source>
        <dbReference type="Proteomes" id="UP001369086"/>
    </source>
</evidence>
<proteinExistence type="inferred from homology"/>
<feature type="domain" description="NTR" evidence="9">
    <location>
        <begin position="178"/>
        <end position="303"/>
    </location>
</feature>
<dbReference type="Proteomes" id="UP001369086">
    <property type="component" value="Unassembled WGS sequence"/>
</dbReference>
<evidence type="ECO:0000256" key="4">
    <source>
        <dbReference type="ARBA" id="ARBA00022782"/>
    </source>
</evidence>
<dbReference type="InterPro" id="IPR008993">
    <property type="entry name" value="TIMP-like_OB-fold"/>
</dbReference>
<protein>
    <submittedName>
        <fullName evidence="10">Secreted frizzled-related protein 2-like</fullName>
    </submittedName>
</protein>
<dbReference type="Gene3D" id="1.10.2000.10">
    <property type="entry name" value="Frizzled cysteine-rich domain"/>
    <property type="match status" value="1"/>
</dbReference>
<feature type="chain" id="PRO_5045908621" evidence="7">
    <location>
        <begin position="22"/>
        <end position="303"/>
    </location>
</feature>
<evidence type="ECO:0000256" key="2">
    <source>
        <dbReference type="ARBA" id="ARBA00022473"/>
    </source>
</evidence>
<evidence type="ECO:0000256" key="1">
    <source>
        <dbReference type="ARBA" id="ARBA00010054"/>
    </source>
</evidence>